<dbReference type="GO" id="GO:0016020">
    <property type="term" value="C:membrane"/>
    <property type="evidence" value="ECO:0007669"/>
    <property type="project" value="InterPro"/>
</dbReference>
<evidence type="ECO:0000256" key="9">
    <source>
        <dbReference type="SAM" id="MobiDB-lite"/>
    </source>
</evidence>
<evidence type="ECO:0000313" key="12">
    <source>
        <dbReference type="EMBL" id="CCA68360.1"/>
    </source>
</evidence>
<dbReference type="SUPFAM" id="SSF58038">
    <property type="entry name" value="SNARE fusion complex"/>
    <property type="match status" value="1"/>
</dbReference>
<feature type="compositionally biased region" description="Gly residues" evidence="9">
    <location>
        <begin position="22"/>
        <end position="36"/>
    </location>
</feature>
<comment type="caution">
    <text evidence="12">The sequence shown here is derived from an EMBL/GenBank/DDBJ whole genome shotgun (WGS) entry which is preliminary data.</text>
</comment>
<feature type="domain" description="V-SNARE coiled-coil homology" evidence="11">
    <location>
        <begin position="40"/>
        <end position="100"/>
    </location>
</feature>
<protein>
    <submittedName>
        <fullName evidence="12">Probable synaptobrevin (V-SNARE) homolog</fullName>
    </submittedName>
</protein>
<evidence type="ECO:0000259" key="11">
    <source>
        <dbReference type="PROSITE" id="PS50892"/>
    </source>
</evidence>
<dbReference type="FunFam" id="1.20.5.110:FF:000004">
    <property type="entry name" value="Vesicle-associated membrane protein 7"/>
    <property type="match status" value="1"/>
</dbReference>
<dbReference type="STRING" id="1109443.G4TAL4"/>
<evidence type="ECO:0000256" key="6">
    <source>
        <dbReference type="ARBA" id="ARBA00023136"/>
    </source>
</evidence>
<organism evidence="12 13">
    <name type="scientific">Serendipita indica (strain DSM 11827)</name>
    <name type="common">Root endophyte fungus</name>
    <name type="synonym">Piriformospora indica</name>
    <dbReference type="NCBI Taxonomy" id="1109443"/>
    <lineage>
        <taxon>Eukaryota</taxon>
        <taxon>Fungi</taxon>
        <taxon>Dikarya</taxon>
        <taxon>Basidiomycota</taxon>
        <taxon>Agaricomycotina</taxon>
        <taxon>Agaricomycetes</taxon>
        <taxon>Sebacinales</taxon>
        <taxon>Serendipitaceae</taxon>
        <taxon>Serendipita</taxon>
    </lineage>
</organism>
<dbReference type="PROSITE" id="PS50892">
    <property type="entry name" value="V_SNARE"/>
    <property type="match status" value="1"/>
</dbReference>
<dbReference type="InterPro" id="IPR042855">
    <property type="entry name" value="V_SNARE_CC"/>
</dbReference>
<evidence type="ECO:0000256" key="8">
    <source>
        <dbReference type="PROSITE-ProRule" id="PRU00290"/>
    </source>
</evidence>
<dbReference type="PIRSF" id="PIRSF005409">
    <property type="entry name" value="Synaptobrevin_euk"/>
    <property type="match status" value="1"/>
</dbReference>
<dbReference type="EMBL" id="CAFZ01000031">
    <property type="protein sequence ID" value="CCA68360.1"/>
    <property type="molecule type" value="Genomic_DNA"/>
</dbReference>
<name>G4TAL4_SERID</name>
<feature type="compositionally biased region" description="Basic and acidic residues" evidence="9">
    <location>
        <begin position="1"/>
        <end position="12"/>
    </location>
</feature>
<keyword evidence="5 10" id="KW-1133">Transmembrane helix</keyword>
<keyword evidence="8" id="KW-0175">Coiled coil</keyword>
<keyword evidence="2" id="KW-0813">Transport</keyword>
<evidence type="ECO:0000256" key="5">
    <source>
        <dbReference type="ARBA" id="ARBA00022989"/>
    </source>
</evidence>
<keyword evidence="13" id="KW-1185">Reference proteome</keyword>
<accession>G4TAL4</accession>
<reference evidence="12 13" key="1">
    <citation type="journal article" date="2011" name="PLoS Pathog.">
        <title>Endophytic Life Strategies Decoded by Genome and Transcriptome Analyses of the Mutualistic Root Symbiont Piriformospora indica.</title>
        <authorList>
            <person name="Zuccaro A."/>
            <person name="Lahrmann U."/>
            <person name="Guldener U."/>
            <person name="Langen G."/>
            <person name="Pfiffi S."/>
            <person name="Biedenkopf D."/>
            <person name="Wong P."/>
            <person name="Samans B."/>
            <person name="Grimm C."/>
            <person name="Basiewicz M."/>
            <person name="Murat C."/>
            <person name="Martin F."/>
            <person name="Kogel K.H."/>
        </authorList>
    </citation>
    <scope>NUCLEOTIDE SEQUENCE [LARGE SCALE GENOMIC DNA]</scope>
    <source>
        <strain evidence="12 13">DSM 11827</strain>
    </source>
</reference>
<sequence length="132" mass="14117">MDGTDGARRSEPYDPYLPRGGSSNGAGGAGGAGRAGGSSQTAHIQQQIDETVGAMRDNIARVAERGERLDALQDKTDGLAVSAQSFRKGANRVRKKMWWQNMKWTLIVGLGIVVLLIIIIVPIVNSQKNDGK</sequence>
<dbReference type="Pfam" id="PF00957">
    <property type="entry name" value="Synaptobrevin"/>
    <property type="match status" value="1"/>
</dbReference>
<dbReference type="InterPro" id="IPR001388">
    <property type="entry name" value="Synaptobrevin-like"/>
</dbReference>
<dbReference type="Proteomes" id="UP000007148">
    <property type="component" value="Unassembled WGS sequence"/>
</dbReference>
<proteinExistence type="inferred from homology"/>
<dbReference type="eggNOG" id="KOG0860">
    <property type="taxonomic scope" value="Eukaryota"/>
</dbReference>
<evidence type="ECO:0000256" key="4">
    <source>
        <dbReference type="ARBA" id="ARBA00022927"/>
    </source>
</evidence>
<dbReference type="InParanoid" id="G4TAL4"/>
<dbReference type="Gene3D" id="1.20.5.110">
    <property type="match status" value="1"/>
</dbReference>
<gene>
    <name evidence="12" type="ORF">PIIN_02226</name>
</gene>
<keyword evidence="4" id="KW-0653">Protein transport</keyword>
<feature type="transmembrane region" description="Helical" evidence="10">
    <location>
        <begin position="104"/>
        <end position="124"/>
    </location>
</feature>
<dbReference type="GO" id="GO:0016192">
    <property type="term" value="P:vesicle-mediated transport"/>
    <property type="evidence" value="ECO:0007669"/>
    <property type="project" value="InterPro"/>
</dbReference>
<feature type="region of interest" description="Disordered" evidence="9">
    <location>
        <begin position="1"/>
        <end position="50"/>
    </location>
</feature>
<evidence type="ECO:0000313" key="13">
    <source>
        <dbReference type="Proteomes" id="UP000007148"/>
    </source>
</evidence>
<evidence type="ECO:0000256" key="3">
    <source>
        <dbReference type="ARBA" id="ARBA00022692"/>
    </source>
</evidence>
<evidence type="ECO:0000256" key="7">
    <source>
        <dbReference type="ARBA" id="ARBA00046280"/>
    </source>
</evidence>
<dbReference type="InterPro" id="IPR016444">
    <property type="entry name" value="Synaptobrevin/VAMP"/>
</dbReference>
<dbReference type="GO" id="GO:0012505">
    <property type="term" value="C:endomembrane system"/>
    <property type="evidence" value="ECO:0007669"/>
    <property type="project" value="UniProtKB-SubCell"/>
</dbReference>
<evidence type="ECO:0000256" key="1">
    <source>
        <dbReference type="ARBA" id="ARBA00008025"/>
    </source>
</evidence>
<dbReference type="AlphaFoldDB" id="G4TAL4"/>
<keyword evidence="6 10" id="KW-0472">Membrane</keyword>
<keyword evidence="3 10" id="KW-0812">Transmembrane</keyword>
<feature type="compositionally biased region" description="Polar residues" evidence="9">
    <location>
        <begin position="40"/>
        <end position="49"/>
    </location>
</feature>
<comment type="subcellular location">
    <subcellularLocation>
        <location evidence="7">Endomembrane system</location>
        <topology evidence="7">Single-pass type IV membrane protein</topology>
    </subcellularLocation>
</comment>
<dbReference type="GO" id="GO:0015031">
    <property type="term" value="P:protein transport"/>
    <property type="evidence" value="ECO:0007669"/>
    <property type="project" value="UniProtKB-KW"/>
</dbReference>
<dbReference type="PRINTS" id="PR00219">
    <property type="entry name" value="SYNAPTOBREVN"/>
</dbReference>
<dbReference type="PANTHER" id="PTHR45701">
    <property type="entry name" value="SYNAPTOBREVIN FAMILY MEMBER"/>
    <property type="match status" value="1"/>
</dbReference>
<evidence type="ECO:0000256" key="10">
    <source>
        <dbReference type="SAM" id="Phobius"/>
    </source>
</evidence>
<evidence type="ECO:0000256" key="2">
    <source>
        <dbReference type="ARBA" id="ARBA00022448"/>
    </source>
</evidence>
<dbReference type="GO" id="GO:0005737">
    <property type="term" value="C:cytoplasm"/>
    <property type="evidence" value="ECO:0007669"/>
    <property type="project" value="UniProtKB-ARBA"/>
</dbReference>
<dbReference type="CDD" id="cd15874">
    <property type="entry name" value="R-SNARE_Snc1"/>
    <property type="match status" value="1"/>
</dbReference>
<dbReference type="OMA" id="VRKKMWW"/>
<comment type="similarity">
    <text evidence="1">Belongs to the synaptobrevin family.</text>
</comment>
<dbReference type="OrthoDB" id="190375at2759"/>
<dbReference type="HOGENOM" id="CLU_064620_2_1_1"/>
<dbReference type="FunCoup" id="G4TAL4">
    <property type="interactions" value="170"/>
</dbReference>